<dbReference type="GO" id="GO:0030246">
    <property type="term" value="F:carbohydrate binding"/>
    <property type="evidence" value="ECO:0007669"/>
    <property type="project" value="InterPro"/>
</dbReference>
<keyword evidence="1" id="KW-0812">Transmembrane</keyword>
<dbReference type="STRING" id="1798382.A3D77_05810"/>
<proteinExistence type="predicted"/>
<dbReference type="GO" id="GO:0000272">
    <property type="term" value="P:polysaccharide catabolic process"/>
    <property type="evidence" value="ECO:0007669"/>
    <property type="project" value="InterPro"/>
</dbReference>
<dbReference type="Proteomes" id="UP000176923">
    <property type="component" value="Unassembled WGS sequence"/>
</dbReference>
<feature type="transmembrane region" description="Helical" evidence="1">
    <location>
        <begin position="6"/>
        <end position="25"/>
    </location>
</feature>
<feature type="domain" description="Cohesin" evidence="2">
    <location>
        <begin position="66"/>
        <end position="169"/>
    </location>
</feature>
<sequence length="198" mass="21461">MKLIKLLTLFFILFIILGAVFVFIFERKATKVIDQRMVPVITESQLNPTATHAPPPGILSLNASLSALKVGEKTDVTVSMRAEGKSIIGSDVILRYDPMILRADPIITESKFFDIYPRKTVDNVKGLISITAFRPTDQTALTGAKDIATVTFTALKAGTADVSLDFVPATTNHSTIVERGTSKNILGMVVPITLTIGK</sequence>
<dbReference type="CDD" id="cd08547">
    <property type="entry name" value="Type_II_cohesin"/>
    <property type="match status" value="1"/>
</dbReference>
<dbReference type="InterPro" id="IPR002102">
    <property type="entry name" value="Cohesin_dom"/>
</dbReference>
<dbReference type="SUPFAM" id="SSF49384">
    <property type="entry name" value="Carbohydrate-binding domain"/>
    <property type="match status" value="1"/>
</dbReference>
<name>A0A1F5ZST7_9BACT</name>
<gene>
    <name evidence="3" type="ORF">A3D77_05810</name>
</gene>
<protein>
    <recommendedName>
        <fullName evidence="2">Cohesin domain-containing protein</fullName>
    </recommendedName>
</protein>
<organism evidence="3 4">
    <name type="scientific">Candidatus Gottesmanbacteria bacterium RIFCSPHIGHO2_02_FULL_39_11</name>
    <dbReference type="NCBI Taxonomy" id="1798382"/>
    <lineage>
        <taxon>Bacteria</taxon>
        <taxon>Candidatus Gottesmaniibacteriota</taxon>
    </lineage>
</organism>
<dbReference type="InterPro" id="IPR008965">
    <property type="entry name" value="CBM2/CBM3_carb-bd_dom_sf"/>
</dbReference>
<evidence type="ECO:0000256" key="1">
    <source>
        <dbReference type="SAM" id="Phobius"/>
    </source>
</evidence>
<dbReference type="AlphaFoldDB" id="A0A1F5ZST7"/>
<dbReference type="EMBL" id="MFJL01000023">
    <property type="protein sequence ID" value="OGG15530.1"/>
    <property type="molecule type" value="Genomic_DNA"/>
</dbReference>
<evidence type="ECO:0000313" key="3">
    <source>
        <dbReference type="EMBL" id="OGG15530.1"/>
    </source>
</evidence>
<keyword evidence="1" id="KW-1133">Transmembrane helix</keyword>
<evidence type="ECO:0000259" key="2">
    <source>
        <dbReference type="Pfam" id="PF00963"/>
    </source>
</evidence>
<comment type="caution">
    <text evidence="3">The sequence shown here is derived from an EMBL/GenBank/DDBJ whole genome shotgun (WGS) entry which is preliminary data.</text>
</comment>
<evidence type="ECO:0000313" key="4">
    <source>
        <dbReference type="Proteomes" id="UP000176923"/>
    </source>
</evidence>
<reference evidence="3 4" key="1">
    <citation type="journal article" date="2016" name="Nat. Commun.">
        <title>Thousands of microbial genomes shed light on interconnected biogeochemical processes in an aquifer system.</title>
        <authorList>
            <person name="Anantharaman K."/>
            <person name="Brown C.T."/>
            <person name="Hug L.A."/>
            <person name="Sharon I."/>
            <person name="Castelle C.J."/>
            <person name="Probst A.J."/>
            <person name="Thomas B.C."/>
            <person name="Singh A."/>
            <person name="Wilkins M.J."/>
            <person name="Karaoz U."/>
            <person name="Brodie E.L."/>
            <person name="Williams K.H."/>
            <person name="Hubbard S.S."/>
            <person name="Banfield J.F."/>
        </authorList>
    </citation>
    <scope>NUCLEOTIDE SEQUENCE [LARGE SCALE GENOMIC DNA]</scope>
</reference>
<dbReference type="Pfam" id="PF00963">
    <property type="entry name" value="Cohesin"/>
    <property type="match status" value="1"/>
</dbReference>
<accession>A0A1F5ZST7</accession>
<dbReference type="Gene3D" id="2.60.40.680">
    <property type="match status" value="1"/>
</dbReference>
<keyword evidence="1" id="KW-0472">Membrane</keyword>